<evidence type="ECO:0000256" key="6">
    <source>
        <dbReference type="SAM" id="MobiDB-lite"/>
    </source>
</evidence>
<evidence type="ECO:0000256" key="5">
    <source>
        <dbReference type="ARBA" id="ARBA00023136"/>
    </source>
</evidence>
<feature type="transmembrane region" description="Helical" evidence="7">
    <location>
        <begin position="159"/>
        <end position="184"/>
    </location>
</feature>
<name>A0ABN2UM72_9MICO</name>
<evidence type="ECO:0000313" key="9">
    <source>
        <dbReference type="Proteomes" id="UP001501196"/>
    </source>
</evidence>
<keyword evidence="9" id="KW-1185">Reference proteome</keyword>
<feature type="region of interest" description="Disordered" evidence="6">
    <location>
        <begin position="337"/>
        <end position="361"/>
    </location>
</feature>
<keyword evidence="5 7" id="KW-0472">Membrane</keyword>
<evidence type="ECO:0000256" key="3">
    <source>
        <dbReference type="ARBA" id="ARBA00022692"/>
    </source>
</evidence>
<dbReference type="EMBL" id="BAAAPW010000004">
    <property type="protein sequence ID" value="GAA2039869.1"/>
    <property type="molecule type" value="Genomic_DNA"/>
</dbReference>
<evidence type="ECO:0000256" key="1">
    <source>
        <dbReference type="ARBA" id="ARBA00004651"/>
    </source>
</evidence>
<gene>
    <name evidence="8" type="ORF">GCM10009819_26350</name>
</gene>
<accession>A0ABN2UM72</accession>
<feature type="compositionally biased region" description="Basic and acidic residues" evidence="6">
    <location>
        <begin position="1"/>
        <end position="20"/>
    </location>
</feature>
<evidence type="ECO:0000313" key="8">
    <source>
        <dbReference type="EMBL" id="GAA2039869.1"/>
    </source>
</evidence>
<dbReference type="Proteomes" id="UP001501196">
    <property type="component" value="Unassembled WGS sequence"/>
</dbReference>
<dbReference type="NCBIfam" id="TIGR00765">
    <property type="entry name" value="yihY_not_rbn"/>
    <property type="match status" value="1"/>
</dbReference>
<organism evidence="8 9">
    <name type="scientific">Agromyces tropicus</name>
    <dbReference type="NCBI Taxonomy" id="555371"/>
    <lineage>
        <taxon>Bacteria</taxon>
        <taxon>Bacillati</taxon>
        <taxon>Actinomycetota</taxon>
        <taxon>Actinomycetes</taxon>
        <taxon>Micrococcales</taxon>
        <taxon>Microbacteriaceae</taxon>
        <taxon>Agromyces</taxon>
    </lineage>
</organism>
<protein>
    <submittedName>
        <fullName evidence="8">YihY/virulence factor BrkB family protein</fullName>
    </submittedName>
</protein>
<dbReference type="Pfam" id="PF03631">
    <property type="entry name" value="Virul_fac_BrkB"/>
    <property type="match status" value="1"/>
</dbReference>
<evidence type="ECO:0000256" key="2">
    <source>
        <dbReference type="ARBA" id="ARBA00022475"/>
    </source>
</evidence>
<reference evidence="8 9" key="1">
    <citation type="journal article" date="2019" name="Int. J. Syst. Evol. Microbiol.">
        <title>The Global Catalogue of Microorganisms (GCM) 10K type strain sequencing project: providing services to taxonomists for standard genome sequencing and annotation.</title>
        <authorList>
            <consortium name="The Broad Institute Genomics Platform"/>
            <consortium name="The Broad Institute Genome Sequencing Center for Infectious Disease"/>
            <person name="Wu L."/>
            <person name="Ma J."/>
        </authorList>
    </citation>
    <scope>NUCLEOTIDE SEQUENCE [LARGE SCALE GENOMIC DNA]</scope>
    <source>
        <strain evidence="8 9">JCM 15672</strain>
    </source>
</reference>
<feature type="transmembrane region" description="Helical" evidence="7">
    <location>
        <begin position="204"/>
        <end position="223"/>
    </location>
</feature>
<feature type="region of interest" description="Disordered" evidence="6">
    <location>
        <begin position="1"/>
        <end position="24"/>
    </location>
</feature>
<dbReference type="PANTHER" id="PTHR30213">
    <property type="entry name" value="INNER MEMBRANE PROTEIN YHJD"/>
    <property type="match status" value="1"/>
</dbReference>
<dbReference type="PANTHER" id="PTHR30213:SF0">
    <property type="entry name" value="UPF0761 MEMBRANE PROTEIN YIHY"/>
    <property type="match status" value="1"/>
</dbReference>
<dbReference type="InterPro" id="IPR017039">
    <property type="entry name" value="Virul_fac_BrkB"/>
</dbReference>
<dbReference type="PIRSF" id="PIRSF035875">
    <property type="entry name" value="RNase_BN"/>
    <property type="match status" value="1"/>
</dbReference>
<keyword evidence="3 7" id="KW-0812">Transmembrane</keyword>
<feature type="transmembrane region" description="Helical" evidence="7">
    <location>
        <begin position="271"/>
        <end position="292"/>
    </location>
</feature>
<keyword evidence="4 7" id="KW-1133">Transmembrane helix</keyword>
<evidence type="ECO:0000256" key="4">
    <source>
        <dbReference type="ARBA" id="ARBA00022989"/>
    </source>
</evidence>
<comment type="subcellular location">
    <subcellularLocation>
        <location evidence="1">Cell membrane</location>
        <topology evidence="1">Multi-pass membrane protein</topology>
    </subcellularLocation>
</comment>
<evidence type="ECO:0000256" key="7">
    <source>
        <dbReference type="SAM" id="Phobius"/>
    </source>
</evidence>
<proteinExistence type="predicted"/>
<dbReference type="RefSeq" id="WP_344374957.1">
    <property type="nucleotide sequence ID" value="NZ_BAAAPW010000004.1"/>
</dbReference>
<sequence>MLGAPLDHDVPVADPRDPRKPSSPFQITRRAWRYLARRVFREFIDDECLDTAAALTFWGTLSVFPGLLAVTSLLALVGQGGAIREILGLAEQVAPGPVLEVVEEPLRAFAGSRAATIGFLTGLVIALWSASGYVAAFTRAMNRILEIDEGRPFWKLRPFQLLITVGAIVLVTIVAVILVVSGPVADAVGEALGVGATLRTAWDVAKWPLLAAVVVLVVALLYYATPNARQPRFRWISLGALIAIVLMLVASGGFALYVANFSDYDRTYGSLAGIIVFLLWLWITNAALLLGAEFNAELERTRQLQAGIPAEERLRMPPRGTRSIEKAAERHRRNLELGRRIRRAHDAEPDHDGERGEERRT</sequence>
<keyword evidence="2" id="KW-1003">Cell membrane</keyword>
<comment type="caution">
    <text evidence="8">The sequence shown here is derived from an EMBL/GenBank/DDBJ whole genome shotgun (WGS) entry which is preliminary data.</text>
</comment>
<feature type="transmembrane region" description="Helical" evidence="7">
    <location>
        <begin position="235"/>
        <end position="259"/>
    </location>
</feature>
<feature type="transmembrane region" description="Helical" evidence="7">
    <location>
        <begin position="117"/>
        <end position="138"/>
    </location>
</feature>